<accession>A0A8G1W3Z5</accession>
<evidence type="ECO:0000313" key="2">
    <source>
        <dbReference type="EMBL" id="RAK82081.1"/>
    </source>
</evidence>
<dbReference type="OrthoDB" id="4462217at2759"/>
<organism evidence="2 3">
    <name type="scientific">Aspergillus fijiensis CBS 313.89</name>
    <dbReference type="NCBI Taxonomy" id="1448319"/>
    <lineage>
        <taxon>Eukaryota</taxon>
        <taxon>Fungi</taxon>
        <taxon>Dikarya</taxon>
        <taxon>Ascomycota</taxon>
        <taxon>Pezizomycotina</taxon>
        <taxon>Eurotiomycetes</taxon>
        <taxon>Eurotiomycetidae</taxon>
        <taxon>Eurotiales</taxon>
        <taxon>Aspergillaceae</taxon>
        <taxon>Aspergillus</taxon>
    </lineage>
</organism>
<dbReference type="EMBL" id="KZ824623">
    <property type="protein sequence ID" value="RAK82081.1"/>
    <property type="molecule type" value="Genomic_DNA"/>
</dbReference>
<feature type="region of interest" description="Disordered" evidence="1">
    <location>
        <begin position="58"/>
        <end position="130"/>
    </location>
</feature>
<dbReference type="GeneID" id="63865543"/>
<feature type="compositionally biased region" description="Low complexity" evidence="1">
    <location>
        <begin position="117"/>
        <end position="130"/>
    </location>
</feature>
<protein>
    <submittedName>
        <fullName evidence="2">Uncharacterized protein</fullName>
    </submittedName>
</protein>
<dbReference type="Proteomes" id="UP000249789">
    <property type="component" value="Unassembled WGS sequence"/>
</dbReference>
<keyword evidence="3" id="KW-1185">Reference proteome</keyword>
<gene>
    <name evidence="2" type="ORF">BO72DRAFT_491707</name>
</gene>
<dbReference type="VEuPathDB" id="FungiDB:BO72DRAFT_491707"/>
<dbReference type="RefSeq" id="XP_040806091.1">
    <property type="nucleotide sequence ID" value="XM_040948210.1"/>
</dbReference>
<feature type="compositionally biased region" description="Polar residues" evidence="1">
    <location>
        <begin position="85"/>
        <end position="102"/>
    </location>
</feature>
<sequence length="213" mass="23063">MGTQWINSDNLDLLQEAADAMYTDKGKGKSNTQRLADKITDNRVPSYIRGELQLPRRKLAPPPHATTATARPIVHANIVTPGRKGSTSGIPSPARTRSNSHPTRPVLSSLPTRSKGPAVTPATAPCAPRTGSPPVMRCHRCQKLLDDSPIIWNNYPGGRPGSPPRTTRWHSYCLFGLIAEDTLRLIPQKEAPKSEAVAAKIFNRFFGGVTGSA</sequence>
<reference evidence="2 3" key="1">
    <citation type="submission" date="2018-02" db="EMBL/GenBank/DDBJ databases">
        <title>The genomes of Aspergillus section Nigri reveals drivers in fungal speciation.</title>
        <authorList>
            <consortium name="DOE Joint Genome Institute"/>
            <person name="Vesth T.C."/>
            <person name="Nybo J."/>
            <person name="Theobald S."/>
            <person name="Brandl J."/>
            <person name="Frisvad J.C."/>
            <person name="Nielsen K.F."/>
            <person name="Lyhne E.K."/>
            <person name="Kogle M.E."/>
            <person name="Kuo A."/>
            <person name="Riley R."/>
            <person name="Clum A."/>
            <person name="Nolan M."/>
            <person name="Lipzen A."/>
            <person name="Salamov A."/>
            <person name="Henrissat B."/>
            <person name="Wiebenga A."/>
            <person name="De vries R.P."/>
            <person name="Grigoriev I.V."/>
            <person name="Mortensen U.H."/>
            <person name="Andersen M.R."/>
            <person name="Baker S.E."/>
        </authorList>
    </citation>
    <scope>NUCLEOTIDE SEQUENCE [LARGE SCALE GENOMIC DNA]</scope>
    <source>
        <strain evidence="2 3">CBS 313.89</strain>
    </source>
</reference>
<proteinExistence type="predicted"/>
<name>A0A8G1W3Z5_9EURO</name>
<evidence type="ECO:0000313" key="3">
    <source>
        <dbReference type="Proteomes" id="UP000249789"/>
    </source>
</evidence>
<evidence type="ECO:0000256" key="1">
    <source>
        <dbReference type="SAM" id="MobiDB-lite"/>
    </source>
</evidence>
<dbReference type="AlphaFoldDB" id="A0A8G1W3Z5"/>